<sequence length="361" mass="41290">MDRLRRLLVHHNRHLFQRFPTETTKPSSPDNVSPIQSLPNEILYQILALLQLHDEFALSHTCKDLRALTHRDWILALVRLPRNHKLAFWTGLAYTKPNHWVCSPCCHLHRICTQDIPGDKNYNPFSCQQNSRHIFSQRQYKLRHAHVQLALKLTRMGNGGGLDKNQQRLLQNIMTPFASRVNVPTSLTSTASAYAVTPKIVDGRFLIHVEHEVRDDPEASFLLLRMTCSRRVCPHLMILLEPNSQVIFDDDGVNINQWLGWGHTRYLSRYMASSDVMDGIRVAVDGHGYESIGHCQRCAMDYTIIASHGTVTLHSWHDLGAYGSPESDEWMVHIQTAENDSSRGPTVYHESGSVQEMYLEG</sequence>
<gene>
    <name evidence="2" type="ORF">CFIO01_13129</name>
</gene>
<dbReference type="AlphaFoldDB" id="A0A010QV50"/>
<dbReference type="Proteomes" id="UP000020467">
    <property type="component" value="Unassembled WGS sequence"/>
</dbReference>
<evidence type="ECO:0000313" key="3">
    <source>
        <dbReference type="Proteomes" id="UP000020467"/>
    </source>
</evidence>
<dbReference type="OrthoDB" id="3766406at2759"/>
<dbReference type="eggNOG" id="ENOG502R122">
    <property type="taxonomic scope" value="Eukaryota"/>
</dbReference>
<dbReference type="KEGG" id="cfj:CFIO01_13129"/>
<evidence type="ECO:0000259" key="1">
    <source>
        <dbReference type="PROSITE" id="PS50181"/>
    </source>
</evidence>
<dbReference type="HOGENOM" id="CLU_058270_0_0_1"/>
<reference evidence="2 3" key="1">
    <citation type="submission" date="2014-02" db="EMBL/GenBank/DDBJ databases">
        <title>The genome sequence of Colletotrichum fioriniae PJ7.</title>
        <authorList>
            <person name="Baroncelli R."/>
            <person name="Thon M.R."/>
        </authorList>
    </citation>
    <scope>NUCLEOTIDE SEQUENCE [LARGE SCALE GENOMIC DNA]</scope>
    <source>
        <strain evidence="2 3">PJ7</strain>
    </source>
</reference>
<dbReference type="Pfam" id="PF12937">
    <property type="entry name" value="F-box-like"/>
    <property type="match status" value="1"/>
</dbReference>
<organism evidence="2 3">
    <name type="scientific">Colletotrichum fioriniae PJ7</name>
    <dbReference type="NCBI Taxonomy" id="1445577"/>
    <lineage>
        <taxon>Eukaryota</taxon>
        <taxon>Fungi</taxon>
        <taxon>Dikarya</taxon>
        <taxon>Ascomycota</taxon>
        <taxon>Pezizomycotina</taxon>
        <taxon>Sordariomycetes</taxon>
        <taxon>Hypocreomycetidae</taxon>
        <taxon>Glomerellales</taxon>
        <taxon>Glomerellaceae</taxon>
        <taxon>Colletotrichum</taxon>
        <taxon>Colletotrichum acutatum species complex</taxon>
    </lineage>
</organism>
<feature type="domain" description="F-box" evidence="1">
    <location>
        <begin position="32"/>
        <end position="78"/>
    </location>
</feature>
<dbReference type="PROSITE" id="PS50181">
    <property type="entry name" value="FBOX"/>
    <property type="match status" value="1"/>
</dbReference>
<dbReference type="EMBL" id="JARH01000437">
    <property type="protein sequence ID" value="EXF80480.1"/>
    <property type="molecule type" value="Genomic_DNA"/>
</dbReference>
<name>A0A010QV50_9PEZI</name>
<dbReference type="SUPFAM" id="SSF81383">
    <property type="entry name" value="F-box domain"/>
    <property type="match status" value="1"/>
</dbReference>
<dbReference type="InterPro" id="IPR001810">
    <property type="entry name" value="F-box_dom"/>
</dbReference>
<dbReference type="InterPro" id="IPR036047">
    <property type="entry name" value="F-box-like_dom_sf"/>
</dbReference>
<dbReference type="STRING" id="1445577.A0A010QV50"/>
<dbReference type="Gene3D" id="1.20.1280.50">
    <property type="match status" value="1"/>
</dbReference>
<comment type="caution">
    <text evidence="2">The sequence shown here is derived from an EMBL/GenBank/DDBJ whole genome shotgun (WGS) entry which is preliminary data.</text>
</comment>
<keyword evidence="3" id="KW-1185">Reference proteome</keyword>
<evidence type="ECO:0000313" key="2">
    <source>
        <dbReference type="EMBL" id="EXF80480.1"/>
    </source>
</evidence>
<protein>
    <recommendedName>
        <fullName evidence="1">F-box domain-containing protein</fullName>
    </recommendedName>
</protein>
<accession>A0A010QV50</accession>
<proteinExistence type="predicted"/>